<name>M2TIW5_COCH5</name>
<proteinExistence type="predicted"/>
<dbReference type="EMBL" id="KB445569">
    <property type="protein sequence ID" value="EMD97350.1"/>
    <property type="molecule type" value="Genomic_DNA"/>
</dbReference>
<evidence type="ECO:0000313" key="1">
    <source>
        <dbReference type="EMBL" id="EMD97350.1"/>
    </source>
</evidence>
<evidence type="ECO:0000313" key="2">
    <source>
        <dbReference type="Proteomes" id="UP000016936"/>
    </source>
</evidence>
<dbReference type="AlphaFoldDB" id="M2TIW5"/>
<organism evidence="1 2">
    <name type="scientific">Cochliobolus heterostrophus (strain C5 / ATCC 48332 / race O)</name>
    <name type="common">Southern corn leaf blight fungus</name>
    <name type="synonym">Bipolaris maydis</name>
    <dbReference type="NCBI Taxonomy" id="701091"/>
    <lineage>
        <taxon>Eukaryota</taxon>
        <taxon>Fungi</taxon>
        <taxon>Dikarya</taxon>
        <taxon>Ascomycota</taxon>
        <taxon>Pezizomycotina</taxon>
        <taxon>Dothideomycetes</taxon>
        <taxon>Pleosporomycetidae</taxon>
        <taxon>Pleosporales</taxon>
        <taxon>Pleosporineae</taxon>
        <taxon>Pleosporaceae</taxon>
        <taxon>Bipolaris</taxon>
    </lineage>
</organism>
<dbReference type="Proteomes" id="UP000016936">
    <property type="component" value="Unassembled WGS sequence"/>
</dbReference>
<keyword evidence="2" id="KW-1185">Reference proteome</keyword>
<protein>
    <submittedName>
        <fullName evidence="1">Uncharacterized protein</fullName>
    </submittedName>
</protein>
<reference evidence="1 2" key="1">
    <citation type="journal article" date="2012" name="PLoS Pathog.">
        <title>Diverse lifestyles and strategies of plant pathogenesis encoded in the genomes of eighteen Dothideomycetes fungi.</title>
        <authorList>
            <person name="Ohm R.A."/>
            <person name="Feau N."/>
            <person name="Henrissat B."/>
            <person name="Schoch C.L."/>
            <person name="Horwitz B.A."/>
            <person name="Barry K.W."/>
            <person name="Condon B.J."/>
            <person name="Copeland A.C."/>
            <person name="Dhillon B."/>
            <person name="Glaser F."/>
            <person name="Hesse C.N."/>
            <person name="Kosti I."/>
            <person name="LaButti K."/>
            <person name="Lindquist E.A."/>
            <person name="Lucas S."/>
            <person name="Salamov A.A."/>
            <person name="Bradshaw R.E."/>
            <person name="Ciuffetti L."/>
            <person name="Hamelin R.C."/>
            <person name="Kema G.H.J."/>
            <person name="Lawrence C."/>
            <person name="Scott J.A."/>
            <person name="Spatafora J.W."/>
            <person name="Turgeon B.G."/>
            <person name="de Wit P.J.G.M."/>
            <person name="Zhong S."/>
            <person name="Goodwin S.B."/>
            <person name="Grigoriev I.V."/>
        </authorList>
    </citation>
    <scope>NUCLEOTIDE SEQUENCE [LARGE SCALE GENOMIC DNA]</scope>
    <source>
        <strain evidence="2">C5 / ATCC 48332 / race O</strain>
    </source>
</reference>
<gene>
    <name evidence="1" type="ORF">COCHEDRAFT_1018873</name>
</gene>
<sequence>MFVCQVAKLQMVKARLMEKTEEAQIAKTKTLVFHTWRRNPYVQREPCLVERSLEAPKVVDVTPRMI</sequence>
<accession>M2TIW5</accession>
<dbReference type="HOGENOM" id="CLU_2831023_0_0_1"/>
<reference evidence="2" key="2">
    <citation type="journal article" date="2013" name="PLoS Genet.">
        <title>Comparative genome structure, secondary metabolite, and effector coding capacity across Cochliobolus pathogens.</title>
        <authorList>
            <person name="Condon B.J."/>
            <person name="Leng Y."/>
            <person name="Wu D."/>
            <person name="Bushley K.E."/>
            <person name="Ohm R.A."/>
            <person name="Otillar R."/>
            <person name="Martin J."/>
            <person name="Schackwitz W."/>
            <person name="Grimwood J."/>
            <person name="MohdZainudin N."/>
            <person name="Xue C."/>
            <person name="Wang R."/>
            <person name="Manning V.A."/>
            <person name="Dhillon B."/>
            <person name="Tu Z.J."/>
            <person name="Steffenson B.J."/>
            <person name="Salamov A."/>
            <person name="Sun H."/>
            <person name="Lowry S."/>
            <person name="LaButti K."/>
            <person name="Han J."/>
            <person name="Copeland A."/>
            <person name="Lindquist E."/>
            <person name="Barry K."/>
            <person name="Schmutz J."/>
            <person name="Baker S.E."/>
            <person name="Ciuffetti L.M."/>
            <person name="Grigoriev I.V."/>
            <person name="Zhong S."/>
            <person name="Turgeon B.G."/>
        </authorList>
    </citation>
    <scope>NUCLEOTIDE SEQUENCE [LARGE SCALE GENOMIC DNA]</scope>
    <source>
        <strain evidence="2">C5 / ATCC 48332 / race O</strain>
    </source>
</reference>